<feature type="signal peptide" evidence="2">
    <location>
        <begin position="1"/>
        <end position="28"/>
    </location>
</feature>
<protein>
    <submittedName>
        <fullName evidence="3">Uncharacterized protein</fullName>
    </submittedName>
</protein>
<keyword evidence="4" id="KW-1185">Reference proteome</keyword>
<keyword evidence="1" id="KW-0472">Membrane</keyword>
<dbReference type="RefSeq" id="XP_056478558.1">
    <property type="nucleotide sequence ID" value="XM_056613517.1"/>
</dbReference>
<evidence type="ECO:0000256" key="1">
    <source>
        <dbReference type="SAM" id="Phobius"/>
    </source>
</evidence>
<name>A0A9W9KM19_9EURO</name>
<accession>A0A9W9KM19</accession>
<gene>
    <name evidence="3" type="ORF">N7532_001023</name>
</gene>
<dbReference type="AlphaFoldDB" id="A0A9W9KM19"/>
<proteinExistence type="predicted"/>
<comment type="caution">
    <text evidence="3">The sequence shown here is derived from an EMBL/GenBank/DDBJ whole genome shotgun (WGS) entry which is preliminary data.</text>
</comment>
<evidence type="ECO:0000256" key="2">
    <source>
        <dbReference type="SAM" id="SignalP"/>
    </source>
</evidence>
<keyword evidence="2" id="KW-0732">Signal</keyword>
<feature type="chain" id="PRO_5040718867" evidence="2">
    <location>
        <begin position="29"/>
        <end position="333"/>
    </location>
</feature>
<sequence>MPPWGIRRSWLSWMLFLFVSCILGLAEGYEMVDGSNWRVENGSVTAGFYRWVGSYYNGTTTIEFNPFAGLAANQSEQSHQDDCPELHGPRTIAKFDGRLAVTETAKKFGDDQNPLDFYLGLWNLGFNTSELVDTITFPSEKWSLSQLGTQGAPYNVSTTNFDHSYSRRLRFNMSDCYTGEERPYKGILISKAWTNLTTYGVPISMRNSSENWQYPDPVMNMQFDSGSANLTVTGYLEAQPGARYLSYWKPEYYIPGQIKMTFQGRVDNYHSDVLTSDSSTPTWRRTVRCGIGSSDEDVPNSTGKAGGSSARVIPGNLCLVSLVVAAGISIIYF</sequence>
<keyword evidence="1" id="KW-1133">Transmembrane helix</keyword>
<dbReference type="OrthoDB" id="5054768at2759"/>
<reference evidence="3" key="2">
    <citation type="journal article" date="2023" name="IMA Fungus">
        <title>Comparative genomic study of the Penicillium genus elucidates a diverse pangenome and 15 lateral gene transfer events.</title>
        <authorList>
            <person name="Petersen C."/>
            <person name="Sorensen T."/>
            <person name="Nielsen M.R."/>
            <person name="Sondergaard T.E."/>
            <person name="Sorensen J.L."/>
            <person name="Fitzpatrick D.A."/>
            <person name="Frisvad J.C."/>
            <person name="Nielsen K.L."/>
        </authorList>
    </citation>
    <scope>NUCLEOTIDE SEQUENCE</scope>
    <source>
        <strain evidence="3">IBT 30761</strain>
    </source>
</reference>
<dbReference type="EMBL" id="JAPQKI010000002">
    <property type="protein sequence ID" value="KAJ5110488.1"/>
    <property type="molecule type" value="Genomic_DNA"/>
</dbReference>
<reference evidence="3" key="1">
    <citation type="submission" date="2022-11" db="EMBL/GenBank/DDBJ databases">
        <authorList>
            <person name="Petersen C."/>
        </authorList>
    </citation>
    <scope>NUCLEOTIDE SEQUENCE</scope>
    <source>
        <strain evidence="3">IBT 30761</strain>
    </source>
</reference>
<dbReference type="PROSITE" id="PS51257">
    <property type="entry name" value="PROKAR_LIPOPROTEIN"/>
    <property type="match status" value="1"/>
</dbReference>
<feature type="transmembrane region" description="Helical" evidence="1">
    <location>
        <begin position="312"/>
        <end position="332"/>
    </location>
</feature>
<dbReference type="GeneID" id="81352496"/>
<evidence type="ECO:0000313" key="4">
    <source>
        <dbReference type="Proteomes" id="UP001149074"/>
    </source>
</evidence>
<keyword evidence="1" id="KW-0812">Transmembrane</keyword>
<dbReference type="Proteomes" id="UP001149074">
    <property type="component" value="Unassembled WGS sequence"/>
</dbReference>
<evidence type="ECO:0000313" key="3">
    <source>
        <dbReference type="EMBL" id="KAJ5110488.1"/>
    </source>
</evidence>
<organism evidence="3 4">
    <name type="scientific">Penicillium argentinense</name>
    <dbReference type="NCBI Taxonomy" id="1131581"/>
    <lineage>
        <taxon>Eukaryota</taxon>
        <taxon>Fungi</taxon>
        <taxon>Dikarya</taxon>
        <taxon>Ascomycota</taxon>
        <taxon>Pezizomycotina</taxon>
        <taxon>Eurotiomycetes</taxon>
        <taxon>Eurotiomycetidae</taxon>
        <taxon>Eurotiales</taxon>
        <taxon>Aspergillaceae</taxon>
        <taxon>Penicillium</taxon>
    </lineage>
</organism>